<dbReference type="Proteomes" id="UP000886998">
    <property type="component" value="Unassembled WGS sequence"/>
</dbReference>
<gene>
    <name evidence="1" type="ORF">TNIN_134151</name>
</gene>
<organism evidence="1 2">
    <name type="scientific">Trichonephila inaurata madagascariensis</name>
    <dbReference type="NCBI Taxonomy" id="2747483"/>
    <lineage>
        <taxon>Eukaryota</taxon>
        <taxon>Metazoa</taxon>
        <taxon>Ecdysozoa</taxon>
        <taxon>Arthropoda</taxon>
        <taxon>Chelicerata</taxon>
        <taxon>Arachnida</taxon>
        <taxon>Araneae</taxon>
        <taxon>Araneomorphae</taxon>
        <taxon>Entelegynae</taxon>
        <taxon>Araneoidea</taxon>
        <taxon>Nephilidae</taxon>
        <taxon>Trichonephila</taxon>
        <taxon>Trichonephila inaurata</taxon>
    </lineage>
</organism>
<protein>
    <submittedName>
        <fullName evidence="1">Uncharacterized protein</fullName>
    </submittedName>
</protein>
<evidence type="ECO:0000313" key="1">
    <source>
        <dbReference type="EMBL" id="GFS37621.1"/>
    </source>
</evidence>
<comment type="caution">
    <text evidence="1">The sequence shown here is derived from an EMBL/GenBank/DDBJ whole genome shotgun (WGS) entry which is preliminary data.</text>
</comment>
<evidence type="ECO:0000313" key="2">
    <source>
        <dbReference type="Proteomes" id="UP000886998"/>
    </source>
</evidence>
<dbReference type="EMBL" id="BMAV01024997">
    <property type="protein sequence ID" value="GFS37621.1"/>
    <property type="molecule type" value="Genomic_DNA"/>
</dbReference>
<name>A0A8X6ICN6_9ARAC</name>
<reference evidence="1" key="1">
    <citation type="submission" date="2020-08" db="EMBL/GenBank/DDBJ databases">
        <title>Multicomponent nature underlies the extraordinary mechanical properties of spider dragline silk.</title>
        <authorList>
            <person name="Kono N."/>
            <person name="Nakamura H."/>
            <person name="Mori M."/>
            <person name="Yoshida Y."/>
            <person name="Ohtoshi R."/>
            <person name="Malay A.D."/>
            <person name="Moran D.A.P."/>
            <person name="Tomita M."/>
            <person name="Numata K."/>
            <person name="Arakawa K."/>
        </authorList>
    </citation>
    <scope>NUCLEOTIDE SEQUENCE</scope>
</reference>
<dbReference type="AlphaFoldDB" id="A0A8X6ICN6"/>
<proteinExistence type="predicted"/>
<sequence>MDDETHFSLRENINFKRCVYWHDENPHGVVPGPLHEAKVAVLCGITSTFISTRSILLHRGHVNKTVHTHCGESCLWKPTFHFKCSFRSYKLTTPTPLEGP</sequence>
<keyword evidence="2" id="KW-1185">Reference proteome</keyword>
<accession>A0A8X6ICN6</accession>